<dbReference type="WBParaSite" id="PSAMB.scaffold786size41393.g8642.t1">
    <property type="protein sequence ID" value="PSAMB.scaffold786size41393.g8642.t1"/>
    <property type="gene ID" value="PSAMB.scaffold786size41393.g8642"/>
</dbReference>
<evidence type="ECO:0000313" key="4">
    <source>
        <dbReference type="Proteomes" id="UP000887566"/>
    </source>
</evidence>
<dbReference type="InterPro" id="IPR022771">
    <property type="entry name" value="WAPL_C"/>
</dbReference>
<feature type="compositionally biased region" description="Low complexity" evidence="2">
    <location>
        <begin position="17"/>
        <end position="40"/>
    </location>
</feature>
<dbReference type="Proteomes" id="UP000887566">
    <property type="component" value="Unplaced"/>
</dbReference>
<feature type="region of interest" description="Disordered" evidence="2">
    <location>
        <begin position="1"/>
        <end position="252"/>
    </location>
</feature>
<dbReference type="Gene3D" id="1.25.10.10">
    <property type="entry name" value="Leucine-rich Repeat Variant"/>
    <property type="match status" value="1"/>
</dbReference>
<dbReference type="PANTHER" id="PTHR22100:SF13">
    <property type="entry name" value="WINGS APART-LIKE PROTEIN HOMOLOG"/>
    <property type="match status" value="1"/>
</dbReference>
<organism evidence="4 5">
    <name type="scientific">Plectus sambesii</name>
    <dbReference type="NCBI Taxonomy" id="2011161"/>
    <lineage>
        <taxon>Eukaryota</taxon>
        <taxon>Metazoa</taxon>
        <taxon>Ecdysozoa</taxon>
        <taxon>Nematoda</taxon>
        <taxon>Chromadorea</taxon>
        <taxon>Plectida</taxon>
        <taxon>Plectina</taxon>
        <taxon>Plectoidea</taxon>
        <taxon>Plectidae</taxon>
        <taxon>Plectus</taxon>
    </lineage>
</organism>
<reference evidence="5" key="1">
    <citation type="submission" date="2022-11" db="UniProtKB">
        <authorList>
            <consortium name="WormBaseParasite"/>
        </authorList>
    </citation>
    <scope>IDENTIFICATION</scope>
</reference>
<protein>
    <submittedName>
        <fullName evidence="5">WAPL domain-containing protein</fullName>
    </submittedName>
</protein>
<feature type="compositionally biased region" description="Basic and acidic residues" evidence="2">
    <location>
        <begin position="84"/>
        <end position="96"/>
    </location>
</feature>
<accession>A0A914XFU0</accession>
<dbReference type="AlphaFoldDB" id="A0A914XFU0"/>
<dbReference type="InterPro" id="IPR011989">
    <property type="entry name" value="ARM-like"/>
</dbReference>
<evidence type="ECO:0000259" key="3">
    <source>
        <dbReference type="PROSITE" id="PS51271"/>
    </source>
</evidence>
<feature type="compositionally biased region" description="Polar residues" evidence="2">
    <location>
        <begin position="116"/>
        <end position="125"/>
    </location>
</feature>
<evidence type="ECO:0000313" key="5">
    <source>
        <dbReference type="WBParaSite" id="PSAMB.scaffold786size41393.g8642.t1"/>
    </source>
</evidence>
<dbReference type="InterPro" id="IPR039874">
    <property type="entry name" value="WAPL"/>
</dbReference>
<comment type="similarity">
    <text evidence="1">Belongs to the WAPL family.</text>
</comment>
<name>A0A914XFU0_9BILA</name>
<feature type="domain" description="WAPL" evidence="3">
    <location>
        <begin position="240"/>
        <end position="761"/>
    </location>
</feature>
<dbReference type="Pfam" id="PF07814">
    <property type="entry name" value="WAPL"/>
    <property type="match status" value="1"/>
</dbReference>
<feature type="compositionally biased region" description="Acidic residues" evidence="2">
    <location>
        <begin position="97"/>
        <end position="108"/>
    </location>
</feature>
<feature type="compositionally biased region" description="Basic and acidic residues" evidence="2">
    <location>
        <begin position="139"/>
        <end position="148"/>
    </location>
</feature>
<proteinExistence type="inferred from homology"/>
<dbReference type="PANTHER" id="PTHR22100">
    <property type="entry name" value="WINGS APART-LIKE PROTEIN HOMOLOG"/>
    <property type="match status" value="1"/>
</dbReference>
<keyword evidence="4" id="KW-1185">Reference proteome</keyword>
<evidence type="ECO:0000256" key="2">
    <source>
        <dbReference type="SAM" id="MobiDB-lite"/>
    </source>
</evidence>
<feature type="compositionally biased region" description="Basic and acidic residues" evidence="2">
    <location>
        <begin position="158"/>
        <end position="167"/>
    </location>
</feature>
<evidence type="ECO:0000256" key="1">
    <source>
        <dbReference type="ARBA" id="ARBA00006854"/>
    </source>
</evidence>
<sequence length="782" mass="86767">MSGKTTRTYGRSAPRPDTASSLFDAAFSSSSAPSTAASTSGEPNGRQASKRPSPKKVDELVKSRSPPIELPFSPPSADDADSPPDTKKNKVVRGLDNDQDSDDDDDDRLLDIAPRSQGSTASISNKMDMADLNDDAADESPKRPHDAFDFDDDNDAFPEPKKQKSSDEGMTEVDGGAEGNVFRLKRKEAKPAYTHKWTQEDEEDEGENGGDAGQSSNRTAIRPPPKEDTTFKSPAPAPPAPMRSAAETRVRNVKEAHQCLESGEHDDYKHDLEYLLSSLAAAKKDVKLKCLSTLSLAKKCVAPEFRQFLRSQNLANKILRALSDAHQYPTLALCTSCVVYLLARDKLSVAVDMYGLRLIVKLVQLDSLDDREEISAEYAKCAKQVWAVLSDWRDKASEGISRELMFDMSEETLSTSFLALESLVYISARVTDQWLKNELLNLGALQWLVIKVEKCVSKLTANQENQEELRILERCFRILESCTLINKKNQAFLISHKSSSLLQSSAKLIGMCHKKIERDVGDARLLKLNIDCLSGVARVLMNLTHENELCCTKLGQMENFLRLCLSCFTFLNGKFAPADKHFDLAVMLSSLLVNLVERCNSNRRKLLSLEVPTFDSQSNTVNCFSALKALTMMFLRHEAAARTVDEELDRDLELDDAPEEEEKGGSDDEGEKHIGASEDGRLQRTKEPTEEEMAETLQAAMNKASSHMEDSVIASYIALLVGCLVQQNEDAVSTVKSLLPNDSLAPMIEQLQRFLEFMKIAHAKGTGNRSVERIIDLLERLN</sequence>
<feature type="compositionally biased region" description="Acidic residues" evidence="2">
    <location>
        <begin position="646"/>
        <end position="662"/>
    </location>
</feature>
<dbReference type="PROSITE" id="PS51271">
    <property type="entry name" value="WAPL"/>
    <property type="match status" value="1"/>
</dbReference>
<dbReference type="InterPro" id="IPR012502">
    <property type="entry name" value="WAPL_dom"/>
</dbReference>
<feature type="compositionally biased region" description="Basic and acidic residues" evidence="2">
    <location>
        <begin position="663"/>
        <end position="688"/>
    </location>
</feature>
<feature type="region of interest" description="Disordered" evidence="2">
    <location>
        <begin position="646"/>
        <end position="690"/>
    </location>
</feature>